<evidence type="ECO:0000256" key="1">
    <source>
        <dbReference type="ARBA" id="ARBA00022475"/>
    </source>
</evidence>
<evidence type="ECO:0000256" key="5">
    <source>
        <dbReference type="ARBA" id="ARBA00022692"/>
    </source>
</evidence>
<dbReference type="HAMAP" id="MF_00766">
    <property type="entry name" value="PGT_MtgA"/>
    <property type="match status" value="1"/>
</dbReference>
<dbReference type="EC" id="2.4.99.28" evidence="11"/>
<dbReference type="InterPro" id="IPR036950">
    <property type="entry name" value="PBP_transglycosylase"/>
</dbReference>
<dbReference type="GO" id="GO:0008955">
    <property type="term" value="F:peptidoglycan glycosyltransferase activity"/>
    <property type="evidence" value="ECO:0007669"/>
    <property type="project" value="UniProtKB-UniRule"/>
</dbReference>
<evidence type="ECO:0000256" key="10">
    <source>
        <dbReference type="ARBA" id="ARBA00023316"/>
    </source>
</evidence>
<dbReference type="SUPFAM" id="SSF53955">
    <property type="entry name" value="Lysozyme-like"/>
    <property type="match status" value="1"/>
</dbReference>
<keyword evidence="5 11" id="KW-0812">Transmembrane</keyword>
<keyword evidence="1 11" id="KW-1003">Cell membrane</keyword>
<comment type="similarity">
    <text evidence="11">Belongs to the glycosyltransferase 51 family.</text>
</comment>
<dbReference type="InterPro" id="IPR023346">
    <property type="entry name" value="Lysozyme-like_dom_sf"/>
</dbReference>
<evidence type="ECO:0000256" key="12">
    <source>
        <dbReference type="SAM" id="MobiDB-lite"/>
    </source>
</evidence>
<evidence type="ECO:0000256" key="11">
    <source>
        <dbReference type="HAMAP-Rule" id="MF_00766"/>
    </source>
</evidence>
<evidence type="ECO:0000313" key="15">
    <source>
        <dbReference type="Proteomes" id="UP000238375"/>
    </source>
</evidence>
<reference evidence="14 15" key="1">
    <citation type="submission" date="2018-03" db="EMBL/GenBank/DDBJ databases">
        <title>Genomic Encyclopedia of Archaeal and Bacterial Type Strains, Phase II (KMG-II): from individual species to whole genera.</title>
        <authorList>
            <person name="Goeker M."/>
        </authorList>
    </citation>
    <scope>NUCLEOTIDE SEQUENCE [LARGE SCALE GENOMIC DNA]</scope>
    <source>
        <strain evidence="14 15">DSM 28354</strain>
    </source>
</reference>
<dbReference type="GO" id="GO:0009274">
    <property type="term" value="C:peptidoglycan-based cell wall"/>
    <property type="evidence" value="ECO:0007669"/>
    <property type="project" value="InterPro"/>
</dbReference>
<protein>
    <recommendedName>
        <fullName evidence="11">Biosynthetic peptidoglycan transglycosylase</fullName>
        <ecNumber evidence="11">2.4.99.28</ecNumber>
    </recommendedName>
    <alternativeName>
        <fullName evidence="11">Glycan polymerase</fullName>
    </alternativeName>
    <alternativeName>
        <fullName evidence="11">Peptidoglycan glycosyltransferase MtgA</fullName>
        <shortName evidence="11">PGT</shortName>
    </alternativeName>
</protein>
<dbReference type="InterPro" id="IPR001264">
    <property type="entry name" value="Glyco_trans_51"/>
</dbReference>
<evidence type="ECO:0000256" key="6">
    <source>
        <dbReference type="ARBA" id="ARBA00022960"/>
    </source>
</evidence>
<comment type="catalytic activity">
    <reaction evidence="11">
        <text>[GlcNAc-(1-&gt;4)-Mur2Ac(oyl-L-Ala-gamma-D-Glu-L-Lys-D-Ala-D-Ala)](n)-di-trans,octa-cis-undecaprenyl diphosphate + beta-D-GlcNAc-(1-&gt;4)-Mur2Ac(oyl-L-Ala-gamma-D-Glu-L-Lys-D-Ala-D-Ala)-di-trans,octa-cis-undecaprenyl diphosphate = [GlcNAc-(1-&gt;4)-Mur2Ac(oyl-L-Ala-gamma-D-Glu-L-Lys-D-Ala-D-Ala)](n+1)-di-trans,octa-cis-undecaprenyl diphosphate + di-trans,octa-cis-undecaprenyl diphosphate + H(+)</text>
        <dbReference type="Rhea" id="RHEA:23708"/>
        <dbReference type="Rhea" id="RHEA-COMP:9602"/>
        <dbReference type="Rhea" id="RHEA-COMP:9603"/>
        <dbReference type="ChEBI" id="CHEBI:15378"/>
        <dbReference type="ChEBI" id="CHEBI:58405"/>
        <dbReference type="ChEBI" id="CHEBI:60033"/>
        <dbReference type="ChEBI" id="CHEBI:78435"/>
        <dbReference type="EC" id="2.4.99.28"/>
    </reaction>
</comment>
<accession>A0A2T0T0V2</accession>
<dbReference type="InterPro" id="IPR011812">
    <property type="entry name" value="Pep_trsgly"/>
</dbReference>
<feature type="domain" description="Glycosyl transferase family 51" evidence="13">
    <location>
        <begin position="108"/>
        <end position="274"/>
    </location>
</feature>
<keyword evidence="8 11" id="KW-1133">Transmembrane helix</keyword>
<dbReference type="PANTHER" id="PTHR30400">
    <property type="entry name" value="MONOFUNCTIONAL BIOSYNTHETIC PEPTIDOGLYCAN TRANSGLYCOSYLASE"/>
    <property type="match status" value="1"/>
</dbReference>
<feature type="compositionally biased region" description="Basic and acidic residues" evidence="12">
    <location>
        <begin position="1"/>
        <end position="10"/>
    </location>
</feature>
<dbReference type="Proteomes" id="UP000238375">
    <property type="component" value="Unassembled WGS sequence"/>
</dbReference>
<keyword evidence="15" id="KW-1185">Reference proteome</keyword>
<organism evidence="14 15">
    <name type="scientific">Spirosoma oryzae</name>
    <dbReference type="NCBI Taxonomy" id="1469603"/>
    <lineage>
        <taxon>Bacteria</taxon>
        <taxon>Pseudomonadati</taxon>
        <taxon>Bacteroidota</taxon>
        <taxon>Cytophagia</taxon>
        <taxon>Cytophagales</taxon>
        <taxon>Cytophagaceae</taxon>
        <taxon>Spirosoma</taxon>
    </lineage>
</organism>
<evidence type="ECO:0000256" key="7">
    <source>
        <dbReference type="ARBA" id="ARBA00022984"/>
    </source>
</evidence>
<keyword evidence="3 11" id="KW-0328">Glycosyltransferase</keyword>
<keyword evidence="4 11" id="KW-0808">Transferase</keyword>
<evidence type="ECO:0000259" key="13">
    <source>
        <dbReference type="Pfam" id="PF00912"/>
    </source>
</evidence>
<keyword evidence="9 11" id="KW-0472">Membrane</keyword>
<keyword evidence="7 11" id="KW-0573">Peptidoglycan synthesis</keyword>
<comment type="pathway">
    <text evidence="11">Cell wall biogenesis; peptidoglycan biosynthesis.</text>
</comment>
<keyword evidence="10 11" id="KW-0961">Cell wall biogenesis/degradation</keyword>
<feature type="transmembrane region" description="Helical" evidence="11">
    <location>
        <begin position="61"/>
        <end position="83"/>
    </location>
</feature>
<feature type="region of interest" description="Disordered" evidence="12">
    <location>
        <begin position="1"/>
        <end position="40"/>
    </location>
</feature>
<sequence>MSPRSPDDNPLKPVQKPRPKAGQAGENRSGKNYSGSSKRISSGRWQQVRQFMHQRPVLAQLYWLLVRVVVFLLITSFGAVVVLKYVPIWVTPLVVSRWIDTFGTDESSHVYKKWRSYDDISKEAALAVIASEDQAFPRHWGFDFDEIQDAIRENQHRKRPRGASTITQQVAKNVFLWSGRSYVRKGLEVYFTVLIELIWGKRRILEVYLNVAETGPMTFGVEAASQRFYHHSAAELSRNEAARIAAVLPNPILLSIRNPSNYVQRRTRQIARQMRALGGQKYIRNL</sequence>
<dbReference type="Gene3D" id="1.10.3810.10">
    <property type="entry name" value="Biosynthetic peptidoglycan transglycosylase-like"/>
    <property type="match status" value="1"/>
</dbReference>
<dbReference type="UniPathway" id="UPA00219"/>
<dbReference type="GO" id="GO:0008360">
    <property type="term" value="P:regulation of cell shape"/>
    <property type="evidence" value="ECO:0007669"/>
    <property type="project" value="UniProtKB-KW"/>
</dbReference>
<keyword evidence="2" id="KW-0997">Cell inner membrane</keyword>
<feature type="compositionally biased region" description="Polar residues" evidence="12">
    <location>
        <begin position="30"/>
        <end position="40"/>
    </location>
</feature>
<dbReference type="GO" id="GO:0016763">
    <property type="term" value="F:pentosyltransferase activity"/>
    <property type="evidence" value="ECO:0007669"/>
    <property type="project" value="InterPro"/>
</dbReference>
<comment type="subcellular location">
    <subcellularLocation>
        <location evidence="11">Cell membrane</location>
        <topology evidence="11">Single-pass membrane protein</topology>
    </subcellularLocation>
</comment>
<dbReference type="PANTHER" id="PTHR30400:SF0">
    <property type="entry name" value="BIOSYNTHETIC PEPTIDOGLYCAN TRANSGLYCOSYLASE"/>
    <property type="match status" value="1"/>
</dbReference>
<evidence type="ECO:0000256" key="4">
    <source>
        <dbReference type="ARBA" id="ARBA00022679"/>
    </source>
</evidence>
<dbReference type="NCBIfam" id="TIGR02070">
    <property type="entry name" value="mono_pep_trsgly"/>
    <property type="match status" value="1"/>
</dbReference>
<comment type="function">
    <text evidence="11">Peptidoglycan polymerase that catalyzes glycan chain elongation from lipid-linked precursors.</text>
</comment>
<dbReference type="RefSeq" id="WP_245882304.1">
    <property type="nucleotide sequence ID" value="NZ_PVTE01000008.1"/>
</dbReference>
<dbReference type="GO" id="GO:0009252">
    <property type="term" value="P:peptidoglycan biosynthetic process"/>
    <property type="evidence" value="ECO:0007669"/>
    <property type="project" value="UniProtKB-UniRule"/>
</dbReference>
<dbReference type="EMBL" id="PVTE01000008">
    <property type="protein sequence ID" value="PRY39284.1"/>
    <property type="molecule type" value="Genomic_DNA"/>
</dbReference>
<evidence type="ECO:0000313" key="14">
    <source>
        <dbReference type="EMBL" id="PRY39284.1"/>
    </source>
</evidence>
<evidence type="ECO:0000256" key="2">
    <source>
        <dbReference type="ARBA" id="ARBA00022519"/>
    </source>
</evidence>
<dbReference type="Pfam" id="PF00912">
    <property type="entry name" value="Transgly"/>
    <property type="match status" value="1"/>
</dbReference>
<dbReference type="AlphaFoldDB" id="A0A2T0T0V2"/>
<comment type="caution">
    <text evidence="14">The sequence shown here is derived from an EMBL/GenBank/DDBJ whole genome shotgun (WGS) entry which is preliminary data.</text>
</comment>
<dbReference type="GO" id="GO:0005886">
    <property type="term" value="C:plasma membrane"/>
    <property type="evidence" value="ECO:0007669"/>
    <property type="project" value="UniProtKB-SubCell"/>
</dbReference>
<proteinExistence type="inferred from homology"/>
<dbReference type="GO" id="GO:0071555">
    <property type="term" value="P:cell wall organization"/>
    <property type="evidence" value="ECO:0007669"/>
    <property type="project" value="UniProtKB-KW"/>
</dbReference>
<name>A0A2T0T0V2_9BACT</name>
<keyword evidence="6 11" id="KW-0133">Cell shape</keyword>
<evidence type="ECO:0000256" key="9">
    <source>
        <dbReference type="ARBA" id="ARBA00023136"/>
    </source>
</evidence>
<evidence type="ECO:0000256" key="8">
    <source>
        <dbReference type="ARBA" id="ARBA00022989"/>
    </source>
</evidence>
<evidence type="ECO:0000256" key="3">
    <source>
        <dbReference type="ARBA" id="ARBA00022676"/>
    </source>
</evidence>
<gene>
    <name evidence="11" type="primary">mtgA</name>
    <name evidence="14" type="ORF">CLV58_108174</name>
</gene>